<dbReference type="PROSITE" id="PS51352">
    <property type="entry name" value="THIOREDOXIN_2"/>
    <property type="match status" value="1"/>
</dbReference>
<accession>A0A918QWH5</accession>
<evidence type="ECO:0000313" key="3">
    <source>
        <dbReference type="EMBL" id="GGZ75438.1"/>
    </source>
</evidence>
<protein>
    <recommendedName>
        <fullName evidence="2">Thioredoxin domain-containing protein</fullName>
    </recommendedName>
</protein>
<dbReference type="CDD" id="cd02966">
    <property type="entry name" value="TlpA_like_family"/>
    <property type="match status" value="1"/>
</dbReference>
<reference evidence="3" key="1">
    <citation type="journal article" date="2014" name="Int. J. Syst. Evol. Microbiol.">
        <title>Complete genome sequence of Corynebacterium casei LMG S-19264T (=DSM 44701T), isolated from a smear-ripened cheese.</title>
        <authorList>
            <consortium name="US DOE Joint Genome Institute (JGI-PGF)"/>
            <person name="Walter F."/>
            <person name="Albersmeier A."/>
            <person name="Kalinowski J."/>
            <person name="Ruckert C."/>
        </authorList>
    </citation>
    <scope>NUCLEOTIDE SEQUENCE</scope>
    <source>
        <strain evidence="3">KCTC 12710</strain>
    </source>
</reference>
<dbReference type="Pfam" id="PF08534">
    <property type="entry name" value="Redoxin"/>
    <property type="match status" value="1"/>
</dbReference>
<dbReference type="RefSeq" id="WP_189359793.1">
    <property type="nucleotide sequence ID" value="NZ_BMWZ01000002.1"/>
</dbReference>
<dbReference type="PANTHER" id="PTHR42852:SF13">
    <property type="entry name" value="PROTEIN DIPZ"/>
    <property type="match status" value="1"/>
</dbReference>
<dbReference type="Proteomes" id="UP000636004">
    <property type="component" value="Unassembled WGS sequence"/>
</dbReference>
<keyword evidence="4" id="KW-1185">Reference proteome</keyword>
<comment type="caution">
    <text evidence="3">The sequence shown here is derived from an EMBL/GenBank/DDBJ whole genome shotgun (WGS) entry which is preliminary data.</text>
</comment>
<sequence>MKRFIFTLFLIPGLLLAQHSVKGIFTPAKSYNVILLYKVTPTISEYVANAKIDEHGHFEIQLDSTLEKGVYRMVYAVPQEDYNFDVIVNGKEDIELSFNAETGVTYQNSFENKLLSSYTNSMSMVTQSIGNYFRERSTDTTALNTIFETQRTTQENYENAAKGTIALEFIKANKPYTPSGYLDIRSYVKALKTHYFDYIDFNNPVLQSSSFLTEKMLNYVFGMSSRSKDKVATFKTNIDVVCNKMKGAPKEVQRVLLFDLWQQMVDLKMESVANYISETYLMDVAVTLNDQDLLRTLILHRDLSNGTKAPDFSLDVIENGTTVTKKLSELDLPDHNIIVFWSTGCSHCLDEVPQLQKFINGIEALEVKVIAIALEDEPTKWNELQKTYPEFLHVYGEGKWDNDIVESYGVKATPTYFILNKDKEIIGKPEDIEALKAFFQQDN</sequence>
<name>A0A918QWH5_9FLAO</name>
<dbReference type="PANTHER" id="PTHR42852">
    <property type="entry name" value="THIOL:DISULFIDE INTERCHANGE PROTEIN DSBE"/>
    <property type="match status" value="1"/>
</dbReference>
<dbReference type="InterPro" id="IPR013740">
    <property type="entry name" value="Redoxin"/>
</dbReference>
<proteinExistence type="predicted"/>
<feature type="domain" description="Thioredoxin" evidence="2">
    <location>
        <begin position="303"/>
        <end position="443"/>
    </location>
</feature>
<gene>
    <name evidence="3" type="ORF">GCM10007028_11200</name>
</gene>
<organism evidence="3 4">
    <name type="scientific">Algibacter mikhailovii</name>
    <dbReference type="NCBI Taxonomy" id="425498"/>
    <lineage>
        <taxon>Bacteria</taxon>
        <taxon>Pseudomonadati</taxon>
        <taxon>Bacteroidota</taxon>
        <taxon>Flavobacteriia</taxon>
        <taxon>Flavobacteriales</taxon>
        <taxon>Flavobacteriaceae</taxon>
        <taxon>Algibacter</taxon>
    </lineage>
</organism>
<evidence type="ECO:0000259" key="2">
    <source>
        <dbReference type="PROSITE" id="PS51352"/>
    </source>
</evidence>
<dbReference type="GO" id="GO:0016491">
    <property type="term" value="F:oxidoreductase activity"/>
    <property type="evidence" value="ECO:0007669"/>
    <property type="project" value="InterPro"/>
</dbReference>
<feature type="chain" id="PRO_5037272632" description="Thioredoxin domain-containing protein" evidence="1">
    <location>
        <begin position="18"/>
        <end position="443"/>
    </location>
</feature>
<dbReference type="InterPro" id="IPR036249">
    <property type="entry name" value="Thioredoxin-like_sf"/>
</dbReference>
<keyword evidence="1" id="KW-0732">Signal</keyword>
<reference evidence="3" key="2">
    <citation type="submission" date="2020-09" db="EMBL/GenBank/DDBJ databases">
        <authorList>
            <person name="Sun Q."/>
            <person name="Kim S."/>
        </authorList>
    </citation>
    <scope>NUCLEOTIDE SEQUENCE</scope>
    <source>
        <strain evidence="3">KCTC 12710</strain>
    </source>
</reference>
<dbReference type="AlphaFoldDB" id="A0A918QWH5"/>
<dbReference type="EMBL" id="BMWZ01000002">
    <property type="protein sequence ID" value="GGZ75438.1"/>
    <property type="molecule type" value="Genomic_DNA"/>
</dbReference>
<evidence type="ECO:0000313" key="4">
    <source>
        <dbReference type="Proteomes" id="UP000636004"/>
    </source>
</evidence>
<feature type="signal peptide" evidence="1">
    <location>
        <begin position="1"/>
        <end position="17"/>
    </location>
</feature>
<dbReference type="Gene3D" id="3.40.30.10">
    <property type="entry name" value="Glutaredoxin"/>
    <property type="match status" value="1"/>
</dbReference>
<dbReference type="InterPro" id="IPR013766">
    <property type="entry name" value="Thioredoxin_domain"/>
</dbReference>
<evidence type="ECO:0000256" key="1">
    <source>
        <dbReference type="SAM" id="SignalP"/>
    </source>
</evidence>
<dbReference type="SUPFAM" id="SSF52833">
    <property type="entry name" value="Thioredoxin-like"/>
    <property type="match status" value="1"/>
</dbReference>
<dbReference type="InterPro" id="IPR050553">
    <property type="entry name" value="Thioredoxin_ResA/DsbE_sf"/>
</dbReference>